<dbReference type="InterPro" id="IPR045865">
    <property type="entry name" value="ACT-like_dom_sf"/>
</dbReference>
<dbReference type="Proteomes" id="UP000043763">
    <property type="component" value="Unassembled WGS sequence"/>
</dbReference>
<evidence type="ECO:0000256" key="6">
    <source>
        <dbReference type="ARBA" id="ARBA00023002"/>
    </source>
</evidence>
<dbReference type="PROSITE" id="PS00671">
    <property type="entry name" value="D_2_HYDROXYACID_DH_3"/>
    <property type="match status" value="1"/>
</dbReference>
<dbReference type="InterPro" id="IPR006139">
    <property type="entry name" value="D-isomer_2_OHA_DH_cat_dom"/>
</dbReference>
<dbReference type="InterPro" id="IPR036291">
    <property type="entry name" value="NAD(P)-bd_dom_sf"/>
</dbReference>
<dbReference type="Gene3D" id="3.40.50.720">
    <property type="entry name" value="NAD(P)-binding Rossmann-like Domain"/>
    <property type="match status" value="2"/>
</dbReference>
<dbReference type="PANTHER" id="PTHR42789">
    <property type="entry name" value="D-ISOMER SPECIFIC 2-HYDROXYACID DEHYDROGENASE FAMILY PROTEIN (AFU_ORTHOLOGUE AFUA_6G10090)"/>
    <property type="match status" value="1"/>
</dbReference>
<comment type="catalytic activity">
    <reaction evidence="9">
        <text>(R)-2-hydroxyglutarate + NAD(+) = 2-oxoglutarate + NADH + H(+)</text>
        <dbReference type="Rhea" id="RHEA:49612"/>
        <dbReference type="ChEBI" id="CHEBI:15378"/>
        <dbReference type="ChEBI" id="CHEBI:15801"/>
        <dbReference type="ChEBI" id="CHEBI:16810"/>
        <dbReference type="ChEBI" id="CHEBI:57540"/>
        <dbReference type="ChEBI" id="CHEBI:57945"/>
        <dbReference type="EC" id="1.1.1.399"/>
    </reaction>
</comment>
<comment type="function">
    <text evidence="1">Catalyzes the reversible oxidation of 3-phospho-D-glycerate to 3-phosphonooxypyruvate, the first step of the phosphorylated L-serine biosynthesis pathway. Also catalyzes the reversible oxidation of 2-hydroxyglutarate to 2-oxoglutarate.</text>
</comment>
<dbReference type="SUPFAM" id="SSF143548">
    <property type="entry name" value="Serine metabolism enzymes domain"/>
    <property type="match status" value="1"/>
</dbReference>
<dbReference type="NCBIfam" id="TIGR01327">
    <property type="entry name" value="PGDH"/>
    <property type="match status" value="1"/>
</dbReference>
<dbReference type="CDD" id="cd12173">
    <property type="entry name" value="PGDH_4"/>
    <property type="match status" value="1"/>
</dbReference>
<dbReference type="SUPFAM" id="SSF55021">
    <property type="entry name" value="ACT-like"/>
    <property type="match status" value="1"/>
</dbReference>
<dbReference type="SUPFAM" id="SSF51735">
    <property type="entry name" value="NAD(P)-binding Rossmann-fold domains"/>
    <property type="match status" value="1"/>
</dbReference>
<dbReference type="GO" id="GO:0051287">
    <property type="term" value="F:NAD binding"/>
    <property type="evidence" value="ECO:0007669"/>
    <property type="project" value="UniProtKB-UniRule"/>
</dbReference>
<dbReference type="Gene3D" id="3.30.1330.90">
    <property type="entry name" value="D-3-phosphoglycerate dehydrogenase, domain 3"/>
    <property type="match status" value="1"/>
</dbReference>
<evidence type="ECO:0000256" key="9">
    <source>
        <dbReference type="ARBA" id="ARBA00048126"/>
    </source>
</evidence>
<gene>
    <name evidence="13" type="primary">serA</name>
    <name evidence="13" type="ORF">BRSU_1094</name>
</gene>
<comment type="similarity">
    <text evidence="3 11">Belongs to the D-isomer specific 2-hydroxyacid dehydrogenase family.</text>
</comment>
<dbReference type="PANTHER" id="PTHR42789:SF1">
    <property type="entry name" value="D-ISOMER SPECIFIC 2-HYDROXYACID DEHYDROGENASE FAMILY PROTEIN (AFU_ORTHOLOGUE AFUA_6G10090)"/>
    <property type="match status" value="1"/>
</dbReference>
<evidence type="ECO:0000256" key="8">
    <source>
        <dbReference type="ARBA" id="ARBA00023299"/>
    </source>
</evidence>
<protein>
    <recommendedName>
        <fullName evidence="4 11">D-3-phosphoglycerate dehydrogenase</fullName>
        <ecNumber evidence="11">1.1.1.95</ecNumber>
    </recommendedName>
</protein>
<name>A0A0G4K6A5_9SPIR</name>
<dbReference type="PROSITE" id="PS00065">
    <property type="entry name" value="D_2_HYDROXYACID_DH_1"/>
    <property type="match status" value="1"/>
</dbReference>
<evidence type="ECO:0000256" key="1">
    <source>
        <dbReference type="ARBA" id="ARBA00003800"/>
    </source>
</evidence>
<keyword evidence="14" id="KW-1185">Reference proteome</keyword>
<dbReference type="Pfam" id="PF19304">
    <property type="entry name" value="PGDH_inter"/>
    <property type="match status" value="1"/>
</dbReference>
<dbReference type="InterPro" id="IPR029009">
    <property type="entry name" value="ASB_dom_sf"/>
</dbReference>
<evidence type="ECO:0000256" key="5">
    <source>
        <dbReference type="ARBA" id="ARBA00022605"/>
    </source>
</evidence>
<organism evidence="13 14">
    <name type="scientific">Brachyspira suanatina</name>
    <dbReference type="NCBI Taxonomy" id="381802"/>
    <lineage>
        <taxon>Bacteria</taxon>
        <taxon>Pseudomonadati</taxon>
        <taxon>Spirochaetota</taxon>
        <taxon>Spirochaetia</taxon>
        <taxon>Brachyspirales</taxon>
        <taxon>Brachyspiraceae</taxon>
        <taxon>Brachyspira</taxon>
    </lineage>
</organism>
<dbReference type="InterPro" id="IPR050857">
    <property type="entry name" value="D-2-hydroxyacid_DH"/>
</dbReference>
<dbReference type="EC" id="1.1.1.95" evidence="11"/>
<evidence type="ECO:0000256" key="10">
    <source>
        <dbReference type="ARBA" id="ARBA00048731"/>
    </source>
</evidence>
<dbReference type="UniPathway" id="UPA00135">
    <property type="reaction ID" value="UER00196"/>
</dbReference>
<dbReference type="Gene3D" id="3.30.70.260">
    <property type="match status" value="1"/>
</dbReference>
<comment type="catalytic activity">
    <reaction evidence="10 11">
        <text>(2R)-3-phosphoglycerate + NAD(+) = 3-phosphooxypyruvate + NADH + H(+)</text>
        <dbReference type="Rhea" id="RHEA:12641"/>
        <dbReference type="ChEBI" id="CHEBI:15378"/>
        <dbReference type="ChEBI" id="CHEBI:18110"/>
        <dbReference type="ChEBI" id="CHEBI:57540"/>
        <dbReference type="ChEBI" id="CHEBI:57945"/>
        <dbReference type="ChEBI" id="CHEBI:58272"/>
        <dbReference type="EC" id="1.1.1.95"/>
    </reaction>
</comment>
<dbReference type="GO" id="GO:0006564">
    <property type="term" value="P:L-serine biosynthetic process"/>
    <property type="evidence" value="ECO:0007669"/>
    <property type="project" value="UniProtKB-UniRule"/>
</dbReference>
<dbReference type="Pfam" id="PF02826">
    <property type="entry name" value="2-Hacid_dh_C"/>
    <property type="match status" value="1"/>
</dbReference>
<dbReference type="SUPFAM" id="SSF52283">
    <property type="entry name" value="Formate/glycerate dehydrogenase catalytic domain-like"/>
    <property type="match status" value="1"/>
</dbReference>
<keyword evidence="8 11" id="KW-0718">Serine biosynthesis</keyword>
<proteinExistence type="inferred from homology"/>
<feature type="domain" description="ACT" evidence="12">
    <location>
        <begin position="455"/>
        <end position="528"/>
    </location>
</feature>
<dbReference type="Pfam" id="PF00389">
    <property type="entry name" value="2-Hacid_dh"/>
    <property type="match status" value="1"/>
</dbReference>
<keyword evidence="7 11" id="KW-0520">NAD</keyword>
<dbReference type="RefSeq" id="WP_048594259.1">
    <property type="nucleotide sequence ID" value="NZ_CVLB01000001.1"/>
</dbReference>
<dbReference type="PROSITE" id="PS51671">
    <property type="entry name" value="ACT"/>
    <property type="match status" value="1"/>
</dbReference>
<dbReference type="InterPro" id="IPR029752">
    <property type="entry name" value="D-isomer_DH_CS1"/>
</dbReference>
<keyword evidence="5 11" id="KW-0028">Amino-acid biosynthesis</keyword>
<comment type="pathway">
    <text evidence="2 11">Amino-acid biosynthesis; L-serine biosynthesis; L-serine from 3-phospho-D-glycerate: step 1/3.</text>
</comment>
<evidence type="ECO:0000256" key="4">
    <source>
        <dbReference type="ARBA" id="ARBA00021582"/>
    </source>
</evidence>
<dbReference type="InterPro" id="IPR006236">
    <property type="entry name" value="PGDH"/>
</dbReference>
<evidence type="ECO:0000259" key="12">
    <source>
        <dbReference type="PROSITE" id="PS51671"/>
    </source>
</evidence>
<evidence type="ECO:0000256" key="11">
    <source>
        <dbReference type="RuleBase" id="RU363003"/>
    </source>
</evidence>
<dbReference type="OrthoDB" id="9805416at2"/>
<reference evidence="14" key="1">
    <citation type="submission" date="2015-04" db="EMBL/GenBank/DDBJ databases">
        <authorList>
            <person name="Mushtaq Mamoona"/>
        </authorList>
    </citation>
    <scope>NUCLEOTIDE SEQUENCE [LARGE SCALE GENOMIC DNA]</scope>
    <source>
        <strain evidence="14">AN4859/03</strain>
    </source>
</reference>
<dbReference type="InterPro" id="IPR006140">
    <property type="entry name" value="D-isomer_DH_NAD-bd"/>
</dbReference>
<evidence type="ECO:0000256" key="2">
    <source>
        <dbReference type="ARBA" id="ARBA00005216"/>
    </source>
</evidence>
<dbReference type="InterPro" id="IPR029753">
    <property type="entry name" value="D-isomer_DH_CS"/>
</dbReference>
<evidence type="ECO:0000256" key="7">
    <source>
        <dbReference type="ARBA" id="ARBA00023027"/>
    </source>
</evidence>
<sequence>MKVLITDKVNECVKDIIADVSEAVFLPTMSEDELVKVIGEYDALMVRSQTKVTKRIIEAGKNLKIIGRAGVGVDNIDVEAATEKGIIVVNSPDGNTIAASEHTIALMLAVSRNIVPAAVSTKDAKWNRDKFTGNELLGKTLGVMGFGRIGRKVVHIALAIGMKVIVYDPFATEEIVQKAGAVYETSLDEFLPKLDYLSLHIPKTPETNNIINKDNLCKMKNTAIIINCSRGGLVNEEDLKNALENGTIAAAAVDVFVNEPKIETCPLVEYKKDNLILTPHLGASTKEAQINVALDVARQIKQVLSGGYTESAVNIPSLNPEKLEPVKDYMKISENAGEMIMQTANGKIKSLEITAQGDLINLDIQPLEVAILKGALSYMFQDVNYVNAPYLAKQRGIEVKTIKSEAPSTFTSILKVKLTTDKETTSVSVSLIAKNIARIVKFNDYDVIIKPQPHILIVPHINQPAMIAKVATVLSADGINIGSMSVSENIKGSSTSIMAINVDRVIGNDVITKISNIEGVQDPKYVRLTAEYTL</sequence>
<dbReference type="InterPro" id="IPR045626">
    <property type="entry name" value="PGDH_ASB_dom"/>
</dbReference>
<dbReference type="FunFam" id="3.40.50.720:FF:000021">
    <property type="entry name" value="D-3-phosphoglycerate dehydrogenase"/>
    <property type="match status" value="1"/>
</dbReference>
<dbReference type="EMBL" id="CVLB01000001">
    <property type="protein sequence ID" value="CRF32894.1"/>
    <property type="molecule type" value="Genomic_DNA"/>
</dbReference>
<evidence type="ECO:0000256" key="3">
    <source>
        <dbReference type="ARBA" id="ARBA00005854"/>
    </source>
</evidence>
<dbReference type="GO" id="GO:0004617">
    <property type="term" value="F:phosphoglycerate dehydrogenase activity"/>
    <property type="evidence" value="ECO:0007669"/>
    <property type="project" value="UniProtKB-UniRule"/>
</dbReference>
<dbReference type="AlphaFoldDB" id="A0A0G4K6A5"/>
<accession>A0A0G4K6A5</accession>
<evidence type="ECO:0000313" key="13">
    <source>
        <dbReference type="EMBL" id="CRF32894.1"/>
    </source>
</evidence>
<evidence type="ECO:0000313" key="14">
    <source>
        <dbReference type="Proteomes" id="UP000043763"/>
    </source>
</evidence>
<keyword evidence="6 11" id="KW-0560">Oxidoreductase</keyword>
<dbReference type="InterPro" id="IPR002912">
    <property type="entry name" value="ACT_dom"/>
</dbReference>